<gene>
    <name evidence="1" type="ORF">GACE_0333</name>
</gene>
<dbReference type="HOGENOM" id="CLU_3210611_0_0_2"/>
<accession>A0A0A7GBG0</accession>
<dbReference type="Gene3D" id="1.20.120.330">
    <property type="entry name" value="Nucleotidyltransferases domain 2"/>
    <property type="match status" value="1"/>
</dbReference>
<dbReference type="GeneID" id="85731465"/>
<dbReference type="KEGG" id="gac:GACE_0333"/>
<dbReference type="RefSeq" id="WP_318249249.1">
    <property type="nucleotide sequence ID" value="NZ_CP009552.1"/>
</dbReference>
<organism evidence="1 2">
    <name type="scientific">Geoglobus acetivorans</name>
    <dbReference type="NCBI Taxonomy" id="565033"/>
    <lineage>
        <taxon>Archaea</taxon>
        <taxon>Methanobacteriati</taxon>
        <taxon>Methanobacteriota</taxon>
        <taxon>Archaeoglobi</taxon>
        <taxon>Archaeoglobales</taxon>
        <taxon>Archaeoglobaceae</taxon>
        <taxon>Geoglobus</taxon>
    </lineage>
</organism>
<sequence length="44" mass="5303">MRERVDYDVYYKARKEEAEEIIHDAEEFVGRVSEALKKVLESDR</sequence>
<proteinExistence type="predicted"/>
<dbReference type="AlphaFoldDB" id="A0A0A7GBG0"/>
<evidence type="ECO:0000313" key="2">
    <source>
        <dbReference type="Proteomes" id="UP000030624"/>
    </source>
</evidence>
<evidence type="ECO:0000313" key="1">
    <source>
        <dbReference type="EMBL" id="AIY89390.1"/>
    </source>
</evidence>
<name>A0A0A7GBG0_GEOAI</name>
<dbReference type="EMBL" id="CP009552">
    <property type="protein sequence ID" value="AIY89390.1"/>
    <property type="molecule type" value="Genomic_DNA"/>
</dbReference>
<protein>
    <recommendedName>
        <fullName evidence="3">HEPN domain-containing protein</fullName>
    </recommendedName>
</protein>
<dbReference type="Proteomes" id="UP000030624">
    <property type="component" value="Chromosome"/>
</dbReference>
<dbReference type="STRING" id="565033.GACE_0333"/>
<evidence type="ECO:0008006" key="3">
    <source>
        <dbReference type="Google" id="ProtNLM"/>
    </source>
</evidence>
<reference evidence="1 2" key="1">
    <citation type="journal article" date="2015" name="Appl. Environ. Microbiol.">
        <title>The Geoglobus acetivorans genome: Fe(III) reduction, acetate utilization, autotrophic growth, and degradation of aromatic compounds in a hyperthermophilic archaeon.</title>
        <authorList>
            <person name="Mardanov A.V."/>
            <person name="Slododkina G.B."/>
            <person name="Slobodkin A.I."/>
            <person name="Beletsky A.V."/>
            <person name="Gavrilov S.N."/>
            <person name="Kublanov I.V."/>
            <person name="Bonch-Osmolovskaya E.A."/>
            <person name="Skryabin K.G."/>
            <person name="Ravin N.V."/>
        </authorList>
    </citation>
    <scope>NUCLEOTIDE SEQUENCE [LARGE SCALE GENOMIC DNA]</scope>
    <source>
        <strain evidence="1 2">SBH6</strain>
    </source>
</reference>